<dbReference type="Gene3D" id="1.25.40.20">
    <property type="entry name" value="Ankyrin repeat-containing domain"/>
    <property type="match status" value="2"/>
</dbReference>
<dbReference type="PANTHER" id="PTHR24170:SF1">
    <property type="entry name" value="DOMAIN PROTEIN, PUTATIVE (AFU_ORTHOLOGUE AFUA_1G09870)-RELATED"/>
    <property type="match status" value="1"/>
</dbReference>
<dbReference type="GO" id="GO:0005886">
    <property type="term" value="C:plasma membrane"/>
    <property type="evidence" value="ECO:0007669"/>
    <property type="project" value="TreeGrafter"/>
</dbReference>
<feature type="coiled-coil region" evidence="3">
    <location>
        <begin position="1109"/>
        <end position="1136"/>
    </location>
</feature>
<dbReference type="InterPro" id="IPR037191">
    <property type="entry name" value="VPS9_dom_sf"/>
</dbReference>
<dbReference type="SMART" id="SM00248">
    <property type="entry name" value="ANK"/>
    <property type="match status" value="6"/>
</dbReference>
<organism evidence="6 7">
    <name type="scientific">Piromyces finnis</name>
    <dbReference type="NCBI Taxonomy" id="1754191"/>
    <lineage>
        <taxon>Eukaryota</taxon>
        <taxon>Fungi</taxon>
        <taxon>Fungi incertae sedis</taxon>
        <taxon>Chytridiomycota</taxon>
        <taxon>Chytridiomycota incertae sedis</taxon>
        <taxon>Neocallimastigomycetes</taxon>
        <taxon>Neocallimastigales</taxon>
        <taxon>Neocallimastigaceae</taxon>
        <taxon>Piromyces</taxon>
    </lineage>
</organism>
<feature type="compositionally biased region" description="Basic and acidic residues" evidence="4">
    <location>
        <begin position="454"/>
        <end position="484"/>
    </location>
</feature>
<evidence type="ECO:0000256" key="3">
    <source>
        <dbReference type="SAM" id="Coils"/>
    </source>
</evidence>
<dbReference type="GO" id="GO:0005770">
    <property type="term" value="C:late endosome"/>
    <property type="evidence" value="ECO:0007669"/>
    <property type="project" value="TreeGrafter"/>
</dbReference>
<feature type="repeat" description="ANK" evidence="2">
    <location>
        <begin position="791"/>
        <end position="823"/>
    </location>
</feature>
<dbReference type="Proteomes" id="UP000193719">
    <property type="component" value="Unassembled WGS sequence"/>
</dbReference>
<feature type="repeat" description="ANK" evidence="2">
    <location>
        <begin position="646"/>
        <end position="678"/>
    </location>
</feature>
<dbReference type="EMBL" id="MCFH01000054">
    <property type="protein sequence ID" value="ORX43242.1"/>
    <property type="molecule type" value="Genomic_DNA"/>
</dbReference>
<dbReference type="SMART" id="SM00167">
    <property type="entry name" value="VPS9"/>
    <property type="match status" value="1"/>
</dbReference>
<accession>A0A1Y1V099</accession>
<reference evidence="6 7" key="2">
    <citation type="submission" date="2016-08" db="EMBL/GenBank/DDBJ databases">
        <title>Pervasive Adenine N6-methylation of Active Genes in Fungi.</title>
        <authorList>
            <consortium name="DOE Joint Genome Institute"/>
            <person name="Mondo S.J."/>
            <person name="Dannebaum R.O."/>
            <person name="Kuo R.C."/>
            <person name="Labutti K."/>
            <person name="Haridas S."/>
            <person name="Kuo A."/>
            <person name="Salamov A."/>
            <person name="Ahrendt S.R."/>
            <person name="Lipzen A."/>
            <person name="Sullivan W."/>
            <person name="Andreopoulos W.B."/>
            <person name="Clum A."/>
            <person name="Lindquist E."/>
            <person name="Daum C."/>
            <person name="Ramamoorthy G.K."/>
            <person name="Gryganskyi A."/>
            <person name="Culley D."/>
            <person name="Magnuson J.K."/>
            <person name="James T.Y."/>
            <person name="O'Malley M.A."/>
            <person name="Stajich J.E."/>
            <person name="Spatafora J.W."/>
            <person name="Visel A."/>
            <person name="Grigoriev I.V."/>
        </authorList>
    </citation>
    <scope>NUCLEOTIDE SEQUENCE [LARGE SCALE GENOMIC DNA]</scope>
    <source>
        <strain evidence="7">finn</strain>
    </source>
</reference>
<evidence type="ECO:0000313" key="6">
    <source>
        <dbReference type="EMBL" id="ORX43242.1"/>
    </source>
</evidence>
<dbReference type="GO" id="GO:0005769">
    <property type="term" value="C:early endosome"/>
    <property type="evidence" value="ECO:0007669"/>
    <property type="project" value="TreeGrafter"/>
</dbReference>
<dbReference type="PROSITE" id="PS50088">
    <property type="entry name" value="ANK_REPEAT"/>
    <property type="match status" value="2"/>
</dbReference>
<dbReference type="InterPro" id="IPR003123">
    <property type="entry name" value="VPS9"/>
</dbReference>
<dbReference type="Gene3D" id="3.30.1520.10">
    <property type="entry name" value="Phox-like domain"/>
    <property type="match status" value="1"/>
</dbReference>
<dbReference type="GO" id="GO:0000149">
    <property type="term" value="F:SNARE binding"/>
    <property type="evidence" value="ECO:0007669"/>
    <property type="project" value="TreeGrafter"/>
</dbReference>
<dbReference type="Pfam" id="PF12796">
    <property type="entry name" value="Ank_2"/>
    <property type="match status" value="3"/>
</dbReference>
<sequence>MASINKVSSLLFPSIVNENLTVNQITQNAYENDIENVQNNIMMNLIKNDYSELLETLFEKECILCLPIKTLFKPVDEILITEDYISSYILELTPLETEFKTLNNKSVTINGSIISTGEGFSSRTSAQILFENDYTNDTQGYSRTFTIYFIDSFLEDIKRETLGSNNEIYHSNTSIQNVNVISILPEENKNTLKLFTERTMDNIMQNLDTIDSIKIEIENLYNFTRNIIEGLSANALAELIEKTNTSTDSLIKLIEQYVHEETYDIVFFKICSLKNKEDTNLMNSIASVQYIDLPQIGLSYELADNLDRAIKHFKLISTLRTPMEKIKCLTNSIRILMSQPIYLSTDSLFDDKKDEQVVLSADQLIPLVLLLVLRSNVLNLNSNLCYMKDFSMTIDVNHGEQGFALSTLEAVFLYLENVQSSWVDISKRNRNIWETLKTGTLEEFKELYEEEEEKERAKNEGKRKEEEEDEGNNKDKNQQNEDHPSTNIVHIENIIESKDKEGNDLVLLAASVGRVDMMKFLIEEQDHTLYTKNYEGNNPMHLAILNDRKELIKYLSSLPLTTNDYKKKNMDYQESFLRSTSSILLNNLANEESDETQKIIKILMNKQNHDRVTPQMLLIKNSKQKLLDCFQNEYLDLLSINEPSFSYDTPLILACKEGHYELIKFLIENGADCSYQNPLGNTAFFYADEISMKLLLDHCKEWDHLDHLSRCPNKPNPNIKNKESITPIIHHCREGHDEVVQMMLKYSFVDITTKDMSGHTCLHYACSKSSIDLIEKLISFKSISVNAKTNEGNTPLHIAVYRNNLDMVKLLLKLQADPTIKNSKNKTPVAFTKNDEILDLLDNYIIVNKRGKSNEKFAMVTRGKIKDDTILFTLKSGRFGDINSILTVKRSLSDFLFLRQQLVFEYPHACITNLKDFSNVSKVISNKEISLTAENKLIEKCSNRINKMLSFLLKHKTYSQHELIGEFLIIPSFDNEMINERTMKKCQSMREKIMNEYPTSVENIDEKIKKLKNQESKLNQDVNSVKQISNVMKKLSKNHKELSNSFRRIRYGIGKPSSLIIDDKRPVLSTLRKLSNSYYNEELLDMDISEIFADLVNDIIGAKTSIPYYEELVNQYQSLAKRHRGLSDNINILEEQEKNYSGPSRPPNDERLLLLNSLNRDYDILTQEFHSVGTLLNYVTPNISMDLKTFNIWYEQEIASTFARYITREIEISKSNVSEIKNALDLIKNMKSDLQKLPLISKNETI</sequence>
<dbReference type="GO" id="GO:0035091">
    <property type="term" value="F:phosphatidylinositol binding"/>
    <property type="evidence" value="ECO:0007669"/>
    <property type="project" value="InterPro"/>
</dbReference>
<dbReference type="SUPFAM" id="SSF109993">
    <property type="entry name" value="VPS9 domain"/>
    <property type="match status" value="1"/>
</dbReference>
<dbReference type="PROSITE" id="PS51205">
    <property type="entry name" value="VPS9"/>
    <property type="match status" value="1"/>
</dbReference>
<comment type="similarity">
    <text evidence="1">Belongs to the UPF0507 family.</text>
</comment>
<feature type="region of interest" description="Disordered" evidence="4">
    <location>
        <begin position="448"/>
        <end position="487"/>
    </location>
</feature>
<dbReference type="InterPro" id="IPR036770">
    <property type="entry name" value="Ankyrin_rpt-contain_sf"/>
</dbReference>
<gene>
    <name evidence="6" type="ORF">BCR36DRAFT_586729</name>
</gene>
<dbReference type="Gene3D" id="1.20.1050.80">
    <property type="entry name" value="VPS9 domain"/>
    <property type="match status" value="1"/>
</dbReference>
<dbReference type="GO" id="GO:0005085">
    <property type="term" value="F:guanyl-nucleotide exchange factor activity"/>
    <property type="evidence" value="ECO:0007669"/>
    <property type="project" value="TreeGrafter"/>
</dbReference>
<evidence type="ECO:0000256" key="1">
    <source>
        <dbReference type="ARBA" id="ARBA00007428"/>
    </source>
</evidence>
<proteinExistence type="inferred from homology"/>
<keyword evidence="2" id="KW-0040">ANK repeat</keyword>
<dbReference type="PANTHER" id="PTHR24170">
    <property type="entry name" value="ANKYRIN REPEAT DOMAIN-CONTAINING PROTEIN 27"/>
    <property type="match status" value="1"/>
</dbReference>
<evidence type="ECO:0000256" key="2">
    <source>
        <dbReference type="PROSITE-ProRule" id="PRU00023"/>
    </source>
</evidence>
<evidence type="ECO:0000313" key="7">
    <source>
        <dbReference type="Proteomes" id="UP000193719"/>
    </source>
</evidence>
<dbReference type="OrthoDB" id="7464126at2759"/>
<dbReference type="GO" id="GO:0045022">
    <property type="term" value="P:early endosome to late endosome transport"/>
    <property type="evidence" value="ECO:0007669"/>
    <property type="project" value="TreeGrafter"/>
</dbReference>
<dbReference type="Pfam" id="PF02204">
    <property type="entry name" value="VPS9"/>
    <property type="match status" value="1"/>
</dbReference>
<dbReference type="GO" id="GO:0097422">
    <property type="term" value="C:tubular endosome"/>
    <property type="evidence" value="ECO:0007669"/>
    <property type="project" value="TreeGrafter"/>
</dbReference>
<feature type="domain" description="VPS9" evidence="5">
    <location>
        <begin position="275"/>
        <end position="424"/>
    </location>
</feature>
<feature type="coiled-coil region" evidence="3">
    <location>
        <begin position="1001"/>
        <end position="1045"/>
    </location>
</feature>
<dbReference type="SUPFAM" id="SSF48403">
    <property type="entry name" value="Ankyrin repeat"/>
    <property type="match status" value="1"/>
</dbReference>
<dbReference type="InterPro" id="IPR036871">
    <property type="entry name" value="PX_dom_sf"/>
</dbReference>
<dbReference type="SUPFAM" id="SSF64268">
    <property type="entry name" value="PX domain"/>
    <property type="match status" value="1"/>
</dbReference>
<name>A0A1Y1V099_9FUNG</name>
<dbReference type="InterPro" id="IPR002110">
    <property type="entry name" value="Ankyrin_rpt"/>
</dbReference>
<dbReference type="InterPro" id="IPR051248">
    <property type="entry name" value="UPF0507/Ank_repeat_27"/>
</dbReference>
<keyword evidence="7" id="KW-1185">Reference proteome</keyword>
<dbReference type="PROSITE" id="PS50297">
    <property type="entry name" value="ANK_REP_REGION"/>
    <property type="match status" value="2"/>
</dbReference>
<evidence type="ECO:0000256" key="4">
    <source>
        <dbReference type="SAM" id="MobiDB-lite"/>
    </source>
</evidence>
<evidence type="ECO:0000259" key="5">
    <source>
        <dbReference type="PROSITE" id="PS51205"/>
    </source>
</evidence>
<comment type="caution">
    <text evidence="6">The sequence shown here is derived from an EMBL/GenBank/DDBJ whole genome shotgun (WGS) entry which is preliminary data.</text>
</comment>
<protein>
    <submittedName>
        <fullName evidence="6">Ankyrin</fullName>
    </submittedName>
</protein>
<dbReference type="GO" id="GO:0030133">
    <property type="term" value="C:transport vesicle"/>
    <property type="evidence" value="ECO:0007669"/>
    <property type="project" value="TreeGrafter"/>
</dbReference>
<dbReference type="STRING" id="1754191.A0A1Y1V099"/>
<keyword evidence="3" id="KW-0175">Coiled coil</keyword>
<dbReference type="AlphaFoldDB" id="A0A1Y1V099"/>
<reference evidence="6 7" key="1">
    <citation type="submission" date="2016-08" db="EMBL/GenBank/DDBJ databases">
        <title>Genomes of anaerobic fungi encode conserved fungal cellulosomes for biomass hydrolysis.</title>
        <authorList>
            <consortium name="DOE Joint Genome Institute"/>
            <person name="Haitjema C.H."/>
            <person name="Gilmore S.P."/>
            <person name="Henske J.K."/>
            <person name="Solomon K.V."/>
            <person name="De Groot R."/>
            <person name="Kuo A."/>
            <person name="Mondo S.J."/>
            <person name="Salamov A.A."/>
            <person name="Labutti K."/>
            <person name="Zhao Z."/>
            <person name="Chiniquy J."/>
            <person name="Barry K."/>
            <person name="Brewer H.M."/>
            <person name="Purvine S.O."/>
            <person name="Wright A.T."/>
            <person name="Boxma B."/>
            <person name="Van Alen T."/>
            <person name="Hackstein J.H."/>
            <person name="Baker S.E."/>
            <person name="Grigoriev I.V."/>
            <person name="O'Malley M.A."/>
        </authorList>
    </citation>
    <scope>NUCLEOTIDE SEQUENCE [LARGE SCALE GENOMIC DNA]</scope>
    <source>
        <strain evidence="7">finn</strain>
    </source>
</reference>